<dbReference type="InterPro" id="IPR044843">
    <property type="entry name" value="Trans_IPPS_bact-type"/>
</dbReference>
<dbReference type="GO" id="GO:0004311">
    <property type="term" value="F:geranylgeranyl diphosphate synthase activity"/>
    <property type="evidence" value="ECO:0007669"/>
    <property type="project" value="InterPro"/>
</dbReference>
<gene>
    <name evidence="6" type="ORF">FHX42_001919</name>
</gene>
<sequence>MSGRELDAAGVRDPELRAAYDHCRRLNAEHGRTYFLATRLLTPAQRPAVHALYGFARWVDDIVDDLDPSRSSRTRAAELDELDASLRHGLSTGHSRHPVLAALVDTVRRHGIDHSLFTAFMNSMRDDLVVTGYPTRDALNAYVHGSADVIGMQVLPVLGTVPPRQEAVPYAAALGNAFQLTNFLRDVGEDLQRGRVYLPADELAAFGVDHQRLHWCYRRGHPDLGVRRALADQVARTRAVYRSAAPGIAMLDPVSRPCVATAFTLYSDILDRVVESDYDVFRRRVAVTRTRRLGVAAHTAVTATTARTRARLTGRVPACYPQRSPQVLR</sequence>
<dbReference type="GO" id="GO:0051996">
    <property type="term" value="F:squalene synthase [NAD(P)H] activity"/>
    <property type="evidence" value="ECO:0007669"/>
    <property type="project" value="InterPro"/>
</dbReference>
<protein>
    <submittedName>
        <fullName evidence="6">Phytoene synthase</fullName>
        <ecNumber evidence="6">2.5.1.32</ecNumber>
    </submittedName>
</protein>
<dbReference type="SFLD" id="SFLDG01212">
    <property type="entry name" value="Phytoene_synthase_like"/>
    <property type="match status" value="1"/>
</dbReference>
<evidence type="ECO:0000256" key="5">
    <source>
        <dbReference type="ARBA" id="ARBA00053028"/>
    </source>
</evidence>
<dbReference type="PANTHER" id="PTHR31480">
    <property type="entry name" value="BIFUNCTIONAL LYCOPENE CYCLASE/PHYTOENE SYNTHASE"/>
    <property type="match status" value="1"/>
</dbReference>
<comment type="similarity">
    <text evidence="2">Belongs to the phytoene/squalene synthase family.</text>
</comment>
<keyword evidence="4" id="KW-0125">Carotenoid biosynthesis</keyword>
<evidence type="ECO:0000256" key="2">
    <source>
        <dbReference type="ARBA" id="ARBA00006251"/>
    </source>
</evidence>
<dbReference type="InterPro" id="IPR019845">
    <property type="entry name" value="Squalene/phytoene_synthase_CS"/>
</dbReference>
<evidence type="ECO:0000256" key="4">
    <source>
        <dbReference type="ARBA" id="ARBA00022746"/>
    </source>
</evidence>
<keyword evidence="3 6" id="KW-0808">Transferase</keyword>
<dbReference type="EMBL" id="JACGWZ010000002">
    <property type="protein sequence ID" value="MBA8824572.1"/>
    <property type="molecule type" value="Genomic_DNA"/>
</dbReference>
<dbReference type="Pfam" id="PF00494">
    <property type="entry name" value="SQS_PSY"/>
    <property type="match status" value="1"/>
</dbReference>
<dbReference type="EC" id="2.5.1.32" evidence="6"/>
<dbReference type="SFLD" id="SFLDG01018">
    <property type="entry name" value="Squalene/Phytoene_Synthase_Lik"/>
    <property type="match status" value="1"/>
</dbReference>
<comment type="caution">
    <text evidence="6">The sequence shown here is derived from an EMBL/GenBank/DDBJ whole genome shotgun (WGS) entry which is preliminary data.</text>
</comment>
<accession>A0A839DRF8</accession>
<evidence type="ECO:0000256" key="3">
    <source>
        <dbReference type="ARBA" id="ARBA00022679"/>
    </source>
</evidence>
<dbReference type="PROSITE" id="PS01045">
    <property type="entry name" value="SQUALEN_PHYTOEN_SYN_2"/>
    <property type="match status" value="1"/>
</dbReference>
<evidence type="ECO:0000313" key="6">
    <source>
        <dbReference type="EMBL" id="MBA8824572.1"/>
    </source>
</evidence>
<dbReference type="Proteomes" id="UP000569329">
    <property type="component" value="Unassembled WGS sequence"/>
</dbReference>
<reference evidence="6 7" key="1">
    <citation type="submission" date="2020-07" db="EMBL/GenBank/DDBJ databases">
        <title>Sequencing the genomes of 1000 actinobacteria strains.</title>
        <authorList>
            <person name="Klenk H.-P."/>
        </authorList>
    </citation>
    <scope>NUCLEOTIDE SEQUENCE [LARGE SCALE GENOMIC DNA]</scope>
    <source>
        <strain evidence="6 7">DSM 45975</strain>
    </source>
</reference>
<evidence type="ECO:0000313" key="7">
    <source>
        <dbReference type="Proteomes" id="UP000569329"/>
    </source>
</evidence>
<organism evidence="6 7">
    <name type="scientific">Halosaccharopolyspora lacisalsi</name>
    <dbReference type="NCBI Taxonomy" id="1000566"/>
    <lineage>
        <taxon>Bacteria</taxon>
        <taxon>Bacillati</taxon>
        <taxon>Actinomycetota</taxon>
        <taxon>Actinomycetes</taxon>
        <taxon>Pseudonocardiales</taxon>
        <taxon>Pseudonocardiaceae</taxon>
        <taxon>Halosaccharopolyspora</taxon>
    </lineage>
</organism>
<dbReference type="SUPFAM" id="SSF48576">
    <property type="entry name" value="Terpenoid synthases"/>
    <property type="match status" value="1"/>
</dbReference>
<dbReference type="SFLD" id="SFLDS00005">
    <property type="entry name" value="Isoprenoid_Synthase_Type_I"/>
    <property type="match status" value="1"/>
</dbReference>
<comment type="pathway">
    <text evidence="1">Carotenoid biosynthesis; phytoene biosynthesis.</text>
</comment>
<dbReference type="InterPro" id="IPR033904">
    <property type="entry name" value="Trans_IPPS_HH"/>
</dbReference>
<proteinExistence type="inferred from homology"/>
<dbReference type="RefSeq" id="WP_182543828.1">
    <property type="nucleotide sequence ID" value="NZ_JACGWZ010000002.1"/>
</dbReference>
<name>A0A839DRF8_9PSEU</name>
<dbReference type="InterPro" id="IPR008949">
    <property type="entry name" value="Isoprenoid_synthase_dom_sf"/>
</dbReference>
<dbReference type="UniPathway" id="UPA00799"/>
<dbReference type="FunFam" id="1.10.600.10:FF:000020">
    <property type="entry name" value="Phytoene synthase"/>
    <property type="match status" value="1"/>
</dbReference>
<dbReference type="CDD" id="cd00683">
    <property type="entry name" value="Trans_IPPS_HH"/>
    <property type="match status" value="1"/>
</dbReference>
<keyword evidence="7" id="KW-1185">Reference proteome</keyword>
<dbReference type="InterPro" id="IPR002060">
    <property type="entry name" value="Squ/phyt_synthse"/>
</dbReference>
<comment type="cofactor">
    <cofactor evidence="5">
        <name>ATP</name>
        <dbReference type="ChEBI" id="CHEBI:30616"/>
    </cofactor>
</comment>
<evidence type="ECO:0000256" key="1">
    <source>
        <dbReference type="ARBA" id="ARBA00004684"/>
    </source>
</evidence>
<dbReference type="AlphaFoldDB" id="A0A839DRF8"/>
<dbReference type="Gene3D" id="1.10.600.10">
    <property type="entry name" value="Farnesyl Diphosphate Synthase"/>
    <property type="match status" value="1"/>
</dbReference>
<dbReference type="GO" id="GO:0016117">
    <property type="term" value="P:carotenoid biosynthetic process"/>
    <property type="evidence" value="ECO:0007669"/>
    <property type="project" value="UniProtKB-KW"/>
</dbReference>